<comment type="caution">
    <text evidence="3">The sequence shown here is derived from an EMBL/GenBank/DDBJ whole genome shotgun (WGS) entry which is preliminary data.</text>
</comment>
<dbReference type="Pfam" id="PF00497">
    <property type="entry name" value="SBP_bac_3"/>
    <property type="match status" value="1"/>
</dbReference>
<protein>
    <recommendedName>
        <fullName evidence="2">Solute-binding protein family 3/N-terminal domain-containing protein</fullName>
    </recommendedName>
</protein>
<dbReference type="EMBL" id="MCHX01000129">
    <property type="protein sequence ID" value="OFJ50440.1"/>
    <property type="molecule type" value="Genomic_DNA"/>
</dbReference>
<sequence>MTPLRVGLGRALPPFTGGLDVELCEAIAARLGTSARFHELGDEVVDALGRGDVDCAAGGLVATQDADVDFGAPYLLTSCALAVNAGRLPGIASVDGLTGAIVGVRRDGPGRPIAERLVADGRAGSMRPYPDLAAAAADLGTGACDAVVDLQPVLIEAARTLPDVDV</sequence>
<dbReference type="AlphaFoldDB" id="A0A1E8PX51"/>
<dbReference type="SUPFAM" id="SSF53850">
    <property type="entry name" value="Periplasmic binding protein-like II"/>
    <property type="match status" value="1"/>
</dbReference>
<evidence type="ECO:0000256" key="1">
    <source>
        <dbReference type="ARBA" id="ARBA00022729"/>
    </source>
</evidence>
<feature type="non-terminal residue" evidence="3">
    <location>
        <position position="166"/>
    </location>
</feature>
<evidence type="ECO:0000259" key="2">
    <source>
        <dbReference type="Pfam" id="PF00497"/>
    </source>
</evidence>
<dbReference type="RefSeq" id="WP_070356337.1">
    <property type="nucleotide sequence ID" value="NZ_MCHX01000129.1"/>
</dbReference>
<accession>A0A1E8PX51</accession>
<keyword evidence="4" id="KW-1185">Reference proteome</keyword>
<gene>
    <name evidence="3" type="ORF">BEL07_28255</name>
</gene>
<dbReference type="Proteomes" id="UP000178953">
    <property type="component" value="Unassembled WGS sequence"/>
</dbReference>
<feature type="domain" description="Solute-binding protein family 3/N-terminal" evidence="2">
    <location>
        <begin position="17"/>
        <end position="86"/>
    </location>
</feature>
<dbReference type="InterPro" id="IPR001638">
    <property type="entry name" value="Solute-binding_3/MltF_N"/>
</dbReference>
<evidence type="ECO:0000313" key="3">
    <source>
        <dbReference type="EMBL" id="OFJ50440.1"/>
    </source>
</evidence>
<name>A0A1E8PX51_9MYCO</name>
<proteinExistence type="predicted"/>
<dbReference type="Gene3D" id="3.40.190.10">
    <property type="entry name" value="Periplasmic binding protein-like II"/>
    <property type="match status" value="2"/>
</dbReference>
<organism evidence="3 4">
    <name type="scientific">Mycolicibacterium grossiae</name>
    <dbReference type="NCBI Taxonomy" id="1552759"/>
    <lineage>
        <taxon>Bacteria</taxon>
        <taxon>Bacillati</taxon>
        <taxon>Actinomycetota</taxon>
        <taxon>Actinomycetes</taxon>
        <taxon>Mycobacteriales</taxon>
        <taxon>Mycobacteriaceae</taxon>
        <taxon>Mycolicibacterium</taxon>
    </lineage>
</organism>
<keyword evidence="1" id="KW-0732">Signal</keyword>
<evidence type="ECO:0000313" key="4">
    <source>
        <dbReference type="Proteomes" id="UP000178953"/>
    </source>
</evidence>
<dbReference type="PANTHER" id="PTHR35936:SF17">
    <property type="entry name" value="ARGININE-BINDING EXTRACELLULAR PROTEIN ARTP"/>
    <property type="match status" value="1"/>
</dbReference>
<reference evidence="3 4" key="1">
    <citation type="submission" date="2016-09" db="EMBL/GenBank/DDBJ databases">
        <title>genome sequence of Mycobacterium sp. 739 SCH.</title>
        <authorList>
            <person name="Greninger A.L."/>
            <person name="Qin X."/>
            <person name="Jerome K."/>
            <person name="Vora S."/>
            <person name="Quinn K."/>
        </authorList>
    </citation>
    <scope>NUCLEOTIDE SEQUENCE [LARGE SCALE GENOMIC DNA]</scope>
    <source>
        <strain evidence="3 4">SCH</strain>
    </source>
</reference>
<dbReference type="PANTHER" id="PTHR35936">
    <property type="entry name" value="MEMBRANE-BOUND LYTIC MUREIN TRANSGLYCOSYLASE F"/>
    <property type="match status" value="1"/>
</dbReference>